<evidence type="ECO:0000313" key="1">
    <source>
        <dbReference type="EMBL" id="EMZ21946.1"/>
    </source>
</evidence>
<organism evidence="1 2">
    <name type="scientific">Eubacterium plexicaudatum ASF492</name>
    <dbReference type="NCBI Taxonomy" id="1235802"/>
    <lineage>
        <taxon>Bacteria</taxon>
        <taxon>Bacillati</taxon>
        <taxon>Bacillota</taxon>
        <taxon>Clostridia</taxon>
        <taxon>Eubacteriales</taxon>
        <taxon>Eubacteriaceae</taxon>
        <taxon>Eubacterium</taxon>
    </lineage>
</organism>
<dbReference type="PATRIC" id="fig|1235802.3.peg.4269"/>
<dbReference type="AlphaFoldDB" id="N2A1C1"/>
<comment type="caution">
    <text evidence="1">The sequence shown here is derived from an EMBL/GenBank/DDBJ whole genome shotgun (WGS) entry which is preliminary data.</text>
</comment>
<dbReference type="eggNOG" id="ENOG502Z8D3">
    <property type="taxonomic scope" value="Bacteria"/>
</dbReference>
<dbReference type="EMBL" id="AQFT01000124">
    <property type="protein sequence ID" value="EMZ21946.1"/>
    <property type="molecule type" value="Genomic_DNA"/>
</dbReference>
<protein>
    <submittedName>
        <fullName evidence="1">Uncharacterized protein</fullName>
    </submittedName>
</protein>
<dbReference type="OrthoDB" id="9808061at2"/>
<dbReference type="HOGENOM" id="CLU_151804_0_1_9"/>
<name>N2A1C1_9FIRM</name>
<keyword evidence="2" id="KW-1185">Reference proteome</keyword>
<proteinExistence type="predicted"/>
<dbReference type="Proteomes" id="UP000012589">
    <property type="component" value="Unassembled WGS sequence"/>
</dbReference>
<gene>
    <name evidence="1" type="ORF">C823_04033</name>
</gene>
<reference evidence="1 2" key="1">
    <citation type="journal article" date="2014" name="Genome Announc.">
        <title>Draft genome sequences of the altered schaedler flora, a defined bacterial community from gnotobiotic mice.</title>
        <authorList>
            <person name="Wannemuehler M.J."/>
            <person name="Overstreet A.M."/>
            <person name="Ward D.V."/>
            <person name="Phillips G.J."/>
        </authorList>
    </citation>
    <scope>NUCLEOTIDE SEQUENCE [LARGE SCALE GENOMIC DNA]</scope>
    <source>
        <strain evidence="1 2">ASF492</strain>
    </source>
</reference>
<evidence type="ECO:0000313" key="2">
    <source>
        <dbReference type="Proteomes" id="UP000012589"/>
    </source>
</evidence>
<accession>N2A1C1</accession>
<dbReference type="NCBIfam" id="NF047593">
    <property type="entry name" value="IS66_ISAeme5_TnpA"/>
    <property type="match status" value="1"/>
</dbReference>
<dbReference type="STRING" id="1235802.C823_04033"/>
<sequence length="131" mass="14998">MPEKKKIRNDQEWLDLIQECRTSGLSDREWYQMHSISINTFYNKVSDLRKKAYEIPKSQAAPSRQRHEVVPIELACSPVPCPEYPAGDVPRVPTAPALETVGESYPRRFLFLGGCPRITLPRAAKLWTICL</sequence>